<dbReference type="GO" id="GO:0000390">
    <property type="term" value="P:spliceosomal complex disassembly"/>
    <property type="evidence" value="ECO:0007669"/>
    <property type="project" value="InterPro"/>
</dbReference>
<dbReference type="InterPro" id="IPR012890">
    <property type="entry name" value="GCFC2-like"/>
</dbReference>
<accession>A0A8H6XXY9</accession>
<dbReference type="OrthoDB" id="429427at2759"/>
<feature type="region of interest" description="Disordered" evidence="3">
    <location>
        <begin position="246"/>
        <end position="267"/>
    </location>
</feature>
<comment type="caution">
    <text evidence="4">The sequence shown here is derived from an EMBL/GenBank/DDBJ whole genome shotgun (WGS) entry which is preliminary data.</text>
</comment>
<comment type="subcellular location">
    <subcellularLocation>
        <location evidence="1">Nucleus</location>
    </subcellularLocation>
</comment>
<feature type="compositionally biased region" description="Basic and acidic residues" evidence="3">
    <location>
        <begin position="162"/>
        <end position="172"/>
    </location>
</feature>
<feature type="compositionally biased region" description="Acidic residues" evidence="3">
    <location>
        <begin position="180"/>
        <end position="191"/>
    </location>
</feature>
<dbReference type="InterPro" id="IPR028211">
    <property type="entry name" value="Ntr2"/>
</dbReference>
<feature type="compositionally biased region" description="Acidic residues" evidence="3">
    <location>
        <begin position="133"/>
        <end position="145"/>
    </location>
</feature>
<dbReference type="AlphaFoldDB" id="A0A8H6XXY9"/>
<dbReference type="GO" id="GO:0003677">
    <property type="term" value="F:DNA binding"/>
    <property type="evidence" value="ECO:0007669"/>
    <property type="project" value="UniProtKB-KW"/>
</dbReference>
<dbReference type="Pfam" id="PF15458">
    <property type="entry name" value="NTR2"/>
    <property type="match status" value="1"/>
</dbReference>
<evidence type="ECO:0000256" key="1">
    <source>
        <dbReference type="ARBA" id="ARBA00004123"/>
    </source>
</evidence>
<dbReference type="PANTHER" id="PTHR12214:SF0">
    <property type="entry name" value="LD29489P"/>
    <property type="match status" value="1"/>
</dbReference>
<protein>
    <submittedName>
        <fullName evidence="4">GC-rich sequence DNA-binding factor-like protein</fullName>
    </submittedName>
</protein>
<gene>
    <name evidence="4" type="ORF">MSAN_01796900</name>
</gene>
<feature type="compositionally biased region" description="Basic and acidic residues" evidence="3">
    <location>
        <begin position="116"/>
        <end position="132"/>
    </location>
</feature>
<feature type="compositionally biased region" description="Polar residues" evidence="3">
    <location>
        <begin position="20"/>
        <end position="39"/>
    </location>
</feature>
<feature type="region of interest" description="Disordered" evidence="3">
    <location>
        <begin position="20"/>
        <end position="45"/>
    </location>
</feature>
<keyword evidence="5" id="KW-1185">Reference proteome</keyword>
<keyword evidence="2" id="KW-0539">Nucleus</keyword>
<dbReference type="PANTHER" id="PTHR12214">
    <property type="entry name" value="GC-RICH SEQUENCE DNA-BINDING FACTOR"/>
    <property type="match status" value="1"/>
</dbReference>
<evidence type="ECO:0000313" key="4">
    <source>
        <dbReference type="EMBL" id="KAF7348426.1"/>
    </source>
</evidence>
<evidence type="ECO:0000256" key="2">
    <source>
        <dbReference type="ARBA" id="ARBA00023242"/>
    </source>
</evidence>
<evidence type="ECO:0000256" key="3">
    <source>
        <dbReference type="SAM" id="MobiDB-lite"/>
    </source>
</evidence>
<sequence length="670" mass="75318">MRSLGGEIFKVKKSNLSQRLSLGTHPSNIVPSNLDQASISPHRGPTDPYDADMSMDMGDMSVDISMNIESENADLLESETFIPAESSIKLAKERRERLRKTGVSREDDFISLSVVRRSDEPKGPHPESRLMREEDELGEGDDEYAEYTSAQERIALGKKSRKLEASKRRDAMQEMIADAAETDEETDEWEQEQIRRGAQAPADASPAPKIKETYKAVPIPPATPLPSLGPAIARLSQQLTQLTTSHASNTAALTSLGQERTEVDDREKEMRQMVEKAEAKRAWFGQFKEWVEGVAGFLDEKYPLLEKLEEEHVSLLRERFDMIKERRNADDEDDLCTFMGIRREPEVEETDELGRVIPKPTPALRRAARLARRQRRHHAEWAQKEYDEEEGYSTDSSLPPSDLQSYRKAMASLEERAGQVLSDVRAEEFRDPGKGPWWSAWREKYADSYVGAWGGLGVVSVWEFWVRLEIVGWDLIKEPKSLDSFKWYEGLYAYSRPDGDDLGPDGDLVASMVSTAVIPRICKLVEGGVFDAYSDADLRRIVDLSEEVEASVEPGNAKVLVLLKTVLASFQAAIVDTTRLVEKYKLASSAGAAAFDPASIPARTRFLNRRTKLLRNLIKWRKYAGERFGIDESTRHGLLLPPSLRLSTAGSPSTGLRRCSCRLGAPCKTY</sequence>
<evidence type="ECO:0000313" key="5">
    <source>
        <dbReference type="Proteomes" id="UP000623467"/>
    </source>
</evidence>
<proteinExistence type="predicted"/>
<dbReference type="GO" id="GO:0071008">
    <property type="term" value="C:U2-type post-mRNA release spliceosomal complex"/>
    <property type="evidence" value="ECO:0007669"/>
    <property type="project" value="InterPro"/>
</dbReference>
<feature type="region of interest" description="Disordered" evidence="3">
    <location>
        <begin position="116"/>
        <end position="209"/>
    </location>
</feature>
<keyword evidence="4" id="KW-0238">DNA-binding</keyword>
<organism evidence="4 5">
    <name type="scientific">Mycena sanguinolenta</name>
    <dbReference type="NCBI Taxonomy" id="230812"/>
    <lineage>
        <taxon>Eukaryota</taxon>
        <taxon>Fungi</taxon>
        <taxon>Dikarya</taxon>
        <taxon>Basidiomycota</taxon>
        <taxon>Agaricomycotina</taxon>
        <taxon>Agaricomycetes</taxon>
        <taxon>Agaricomycetidae</taxon>
        <taxon>Agaricales</taxon>
        <taxon>Marasmiineae</taxon>
        <taxon>Mycenaceae</taxon>
        <taxon>Mycena</taxon>
    </lineage>
</organism>
<reference evidence="4" key="1">
    <citation type="submission" date="2020-05" db="EMBL/GenBank/DDBJ databases">
        <title>Mycena genomes resolve the evolution of fungal bioluminescence.</title>
        <authorList>
            <person name="Tsai I.J."/>
        </authorList>
    </citation>
    <scope>NUCLEOTIDE SEQUENCE</scope>
    <source>
        <strain evidence="4">160909Yilan</strain>
    </source>
</reference>
<name>A0A8H6XXY9_9AGAR</name>
<dbReference type="Proteomes" id="UP000623467">
    <property type="component" value="Unassembled WGS sequence"/>
</dbReference>
<feature type="compositionally biased region" description="Polar residues" evidence="3">
    <location>
        <begin position="246"/>
        <end position="258"/>
    </location>
</feature>
<dbReference type="EMBL" id="JACAZH010000017">
    <property type="protein sequence ID" value="KAF7348426.1"/>
    <property type="molecule type" value="Genomic_DNA"/>
</dbReference>